<feature type="domain" description="F-box associated beta-propeller type 3" evidence="1">
    <location>
        <begin position="106"/>
        <end position="229"/>
    </location>
</feature>
<evidence type="ECO:0000259" key="1">
    <source>
        <dbReference type="Pfam" id="PF08268"/>
    </source>
</evidence>
<dbReference type="InterPro" id="IPR013187">
    <property type="entry name" value="F-box-assoc_dom_typ3"/>
</dbReference>
<keyword evidence="3" id="KW-1185">Reference proteome</keyword>
<gene>
    <name evidence="2" type="ORF">G2W53_008028</name>
</gene>
<accession>A0A835CEA1</accession>
<organism evidence="2 3">
    <name type="scientific">Senna tora</name>
    <dbReference type="NCBI Taxonomy" id="362788"/>
    <lineage>
        <taxon>Eukaryota</taxon>
        <taxon>Viridiplantae</taxon>
        <taxon>Streptophyta</taxon>
        <taxon>Embryophyta</taxon>
        <taxon>Tracheophyta</taxon>
        <taxon>Spermatophyta</taxon>
        <taxon>Magnoliopsida</taxon>
        <taxon>eudicotyledons</taxon>
        <taxon>Gunneridae</taxon>
        <taxon>Pentapetalae</taxon>
        <taxon>rosids</taxon>
        <taxon>fabids</taxon>
        <taxon>Fabales</taxon>
        <taxon>Fabaceae</taxon>
        <taxon>Caesalpinioideae</taxon>
        <taxon>Cassia clade</taxon>
        <taxon>Senna</taxon>
    </lineage>
</organism>
<dbReference type="InterPro" id="IPR050796">
    <property type="entry name" value="SCF_F-box_component"/>
</dbReference>
<dbReference type="OrthoDB" id="1372290at2759"/>
<sequence length="326" mass="37414">MDEMFLNKVSIPSDLTCKIIAMMPAEDMHMIPYVSKNWFRTCKKSLFITENSMESRLNKHKHIFFCVPLGRRNVPVFFIQVDPLAARERFVEIFKKLPTFFFAHEEIHYVANDKGVICFCTKRVNAVENFQMWNPVTGQSVTVSPPAVIDIGSLIRSGFSFDNNLGKYGIILMWSLLDDPNISLVSIFSSNNRTWSDVSECVYDANLLFDASITINGHIFWLSTKKDNNFDDCHSSYCKLLGESLPGSIRIDETPSPLRFLDFAGDHLVIITEKIGVHEDDKEMVAQGFVLFECEEEGIIRLMNNPIKNPFMVKKMFSYYPTIRIV</sequence>
<evidence type="ECO:0000313" key="2">
    <source>
        <dbReference type="EMBL" id="KAF7839546.1"/>
    </source>
</evidence>
<dbReference type="PANTHER" id="PTHR31672:SF13">
    <property type="entry name" value="F-BOX PROTEIN CPR30-LIKE"/>
    <property type="match status" value="1"/>
</dbReference>
<protein>
    <submittedName>
        <fullName evidence="2">F-box/kelch-repeat protein</fullName>
    </submittedName>
</protein>
<name>A0A835CEA1_9FABA</name>
<dbReference type="PANTHER" id="PTHR31672">
    <property type="entry name" value="BNACNNG10540D PROTEIN"/>
    <property type="match status" value="1"/>
</dbReference>
<dbReference type="EMBL" id="JAAIUW010000003">
    <property type="protein sequence ID" value="KAF7839546.1"/>
    <property type="molecule type" value="Genomic_DNA"/>
</dbReference>
<reference evidence="2" key="1">
    <citation type="submission" date="2020-09" db="EMBL/GenBank/DDBJ databases">
        <title>Genome-Enabled Discovery of Anthraquinone Biosynthesis in Senna tora.</title>
        <authorList>
            <person name="Kang S.-H."/>
            <person name="Pandey R.P."/>
            <person name="Lee C.-M."/>
            <person name="Sim J.-S."/>
            <person name="Jeong J.-T."/>
            <person name="Choi B.-S."/>
            <person name="Jung M."/>
            <person name="Ginzburg D."/>
            <person name="Zhao K."/>
            <person name="Won S.Y."/>
            <person name="Oh T.-J."/>
            <person name="Yu Y."/>
            <person name="Kim N.-H."/>
            <person name="Lee O.R."/>
            <person name="Lee T.-H."/>
            <person name="Bashyal P."/>
            <person name="Kim T.-S."/>
            <person name="Lee W.-H."/>
            <person name="Kawkins C."/>
            <person name="Kim C.-K."/>
            <person name="Kim J.S."/>
            <person name="Ahn B.O."/>
            <person name="Rhee S.Y."/>
            <person name="Sohng J.K."/>
        </authorList>
    </citation>
    <scope>NUCLEOTIDE SEQUENCE</scope>
    <source>
        <tissue evidence="2">Leaf</tissue>
    </source>
</reference>
<dbReference type="Pfam" id="PF08268">
    <property type="entry name" value="FBA_3"/>
    <property type="match status" value="1"/>
</dbReference>
<comment type="caution">
    <text evidence="2">The sequence shown here is derived from an EMBL/GenBank/DDBJ whole genome shotgun (WGS) entry which is preliminary data.</text>
</comment>
<dbReference type="Proteomes" id="UP000634136">
    <property type="component" value="Unassembled WGS sequence"/>
</dbReference>
<dbReference type="AlphaFoldDB" id="A0A835CEA1"/>
<evidence type="ECO:0000313" key="3">
    <source>
        <dbReference type="Proteomes" id="UP000634136"/>
    </source>
</evidence>
<proteinExistence type="predicted"/>